<keyword evidence="2" id="KW-1003">Cell membrane</keyword>
<dbReference type="EMBL" id="JBHLWK010000009">
    <property type="protein sequence ID" value="MFC0203895.1"/>
    <property type="molecule type" value="Genomic_DNA"/>
</dbReference>
<evidence type="ECO:0000256" key="6">
    <source>
        <dbReference type="SAM" id="MobiDB-lite"/>
    </source>
</evidence>
<evidence type="ECO:0000256" key="3">
    <source>
        <dbReference type="ARBA" id="ARBA00022692"/>
    </source>
</evidence>
<comment type="caution">
    <text evidence="10">The sequence shown here is derived from an EMBL/GenBank/DDBJ whole genome shotgun (WGS) entry which is preliminary data.</text>
</comment>
<dbReference type="RefSeq" id="WP_379556276.1">
    <property type="nucleotide sequence ID" value="NZ_JBHUKO010000002.1"/>
</dbReference>
<evidence type="ECO:0000313" key="11">
    <source>
        <dbReference type="Proteomes" id="UP001589798"/>
    </source>
</evidence>
<dbReference type="NCBIfam" id="TIGR00360">
    <property type="entry name" value="ComEC_N-term"/>
    <property type="match status" value="1"/>
</dbReference>
<feature type="transmembrane region" description="Helical" evidence="7">
    <location>
        <begin position="514"/>
        <end position="532"/>
    </location>
</feature>
<dbReference type="InterPro" id="IPR052159">
    <property type="entry name" value="Competence_DNA_uptake"/>
</dbReference>
<feature type="transmembrane region" description="Helical" evidence="7">
    <location>
        <begin position="69"/>
        <end position="90"/>
    </location>
</feature>
<dbReference type="InterPro" id="IPR025405">
    <property type="entry name" value="DUF4131"/>
</dbReference>
<proteinExistence type="predicted"/>
<feature type="transmembrane region" description="Helical" evidence="7">
    <location>
        <begin position="312"/>
        <end position="330"/>
    </location>
</feature>
<dbReference type="InterPro" id="IPR004477">
    <property type="entry name" value="ComEC_N"/>
</dbReference>
<gene>
    <name evidence="10" type="ORF">ACFFJC_06380</name>
</gene>
<feature type="transmembrane region" description="Helical" evidence="7">
    <location>
        <begin position="336"/>
        <end position="353"/>
    </location>
</feature>
<dbReference type="Proteomes" id="UP001589798">
    <property type="component" value="Unassembled WGS sequence"/>
</dbReference>
<evidence type="ECO:0000256" key="5">
    <source>
        <dbReference type="ARBA" id="ARBA00023136"/>
    </source>
</evidence>
<keyword evidence="11" id="KW-1185">Reference proteome</keyword>
<feature type="transmembrane region" description="Helical" evidence="7">
    <location>
        <begin position="43"/>
        <end position="62"/>
    </location>
</feature>
<feature type="transmembrane region" description="Helical" evidence="7">
    <location>
        <begin position="452"/>
        <end position="475"/>
    </location>
</feature>
<keyword evidence="4 7" id="KW-1133">Transmembrane helix</keyword>
<feature type="region of interest" description="Disordered" evidence="6">
    <location>
        <begin position="725"/>
        <end position="747"/>
    </location>
</feature>
<evidence type="ECO:0000256" key="4">
    <source>
        <dbReference type="ARBA" id="ARBA00022989"/>
    </source>
</evidence>
<evidence type="ECO:0000256" key="7">
    <source>
        <dbReference type="SAM" id="Phobius"/>
    </source>
</evidence>
<feature type="transmembrane region" description="Helical" evidence="7">
    <location>
        <begin position="358"/>
        <end position="375"/>
    </location>
</feature>
<organism evidence="10 11">
    <name type="scientific">Novosphingobium soli</name>
    <dbReference type="NCBI Taxonomy" id="574956"/>
    <lineage>
        <taxon>Bacteria</taxon>
        <taxon>Pseudomonadati</taxon>
        <taxon>Pseudomonadota</taxon>
        <taxon>Alphaproteobacteria</taxon>
        <taxon>Sphingomonadales</taxon>
        <taxon>Sphingomonadaceae</taxon>
        <taxon>Novosphingobium</taxon>
    </lineage>
</organism>
<sequence>MSRGLAALERFLSQAGFDRAPWLVVAFGSGIAAWFALPSAAHWIALCAGCALVAAAALAPWSGRDRWPYLAAALAVLPLMVAAGCLTVWARSAAVGESALARPISGVFVGRLLDVEPQPALARDRLVMAVREPGTGRALKVRINVPAEGLSSRPALGDLVRFRARLMPPAAPMLPGAYDFARTAWFKGIAASGTALGPLEVIERGDGSRGRLAALRQGLADHIRQGIGGEDRAAGRNGPEVGAGGGAGIAIALVTGDQGGIPEADAEAMRDSGLAHLLSISGLHVSAVVGAVYLLVVRVLALFPWLALRVRLPVVAAGAGALAGLGYTLLSGAEVPTVRSCIGALLVLAALALGREPLSLRMLAMAAWCVLLLWPETLMGPSFQMSFGAVLALVAVSTSAPARRLLAPRDEPVGTRALRHLAMLLLTGVVIDLALMPIGLHHFHRAGVYGALANMLAIPLTTFAVMPLLAGALLLDVVGAGWPLWWLAGRAIDLLTGIAHAFASLPHAVTTLPAAGPLPYVAFVAGALWIGIWSGRVRWLGAPLAAAGAALLALAPHPDILVSGDGRHVGIVTEGGDRVFVLRDGGEGYARDNMMELAGLEREPAALDRWPGARCNRDFCVLAMERGKGTVQVLVSRGRDAVPERALAAACDRADIVISDRWLPRSCHPRWLKVDRTMLGRTGGLAIRVDARRIHTVAAGQGEHGWWRPAEPTPCRRAASLPAQRFPAPQESGGAARGCLRSPAKPV</sequence>
<feature type="domain" description="ComEC/Rec2-related protein" evidence="8">
    <location>
        <begin position="253"/>
        <end position="535"/>
    </location>
</feature>
<feature type="transmembrane region" description="Helical" evidence="7">
    <location>
        <begin position="277"/>
        <end position="300"/>
    </location>
</feature>
<feature type="transmembrane region" description="Helical" evidence="7">
    <location>
        <begin position="381"/>
        <end position="400"/>
    </location>
</feature>
<evidence type="ECO:0000259" key="8">
    <source>
        <dbReference type="Pfam" id="PF03772"/>
    </source>
</evidence>
<feature type="transmembrane region" description="Helical" evidence="7">
    <location>
        <begin position="421"/>
        <end position="440"/>
    </location>
</feature>
<name>A0ABV6CT47_9SPHN</name>
<keyword evidence="3 7" id="KW-0812">Transmembrane</keyword>
<reference evidence="10 11" key="1">
    <citation type="submission" date="2024-09" db="EMBL/GenBank/DDBJ databases">
        <authorList>
            <person name="Sun Q."/>
            <person name="Mori K."/>
        </authorList>
    </citation>
    <scope>NUCLEOTIDE SEQUENCE [LARGE SCALE GENOMIC DNA]</scope>
    <source>
        <strain evidence="10 11">CCM 7706</strain>
    </source>
</reference>
<evidence type="ECO:0000313" key="10">
    <source>
        <dbReference type="EMBL" id="MFC0203895.1"/>
    </source>
</evidence>
<evidence type="ECO:0000259" key="9">
    <source>
        <dbReference type="Pfam" id="PF13567"/>
    </source>
</evidence>
<evidence type="ECO:0000256" key="2">
    <source>
        <dbReference type="ARBA" id="ARBA00022475"/>
    </source>
</evidence>
<comment type="subcellular location">
    <subcellularLocation>
        <location evidence="1">Cell membrane</location>
        <topology evidence="1">Multi-pass membrane protein</topology>
    </subcellularLocation>
</comment>
<evidence type="ECO:0000256" key="1">
    <source>
        <dbReference type="ARBA" id="ARBA00004651"/>
    </source>
</evidence>
<dbReference type="Pfam" id="PF03772">
    <property type="entry name" value="Competence"/>
    <property type="match status" value="1"/>
</dbReference>
<feature type="transmembrane region" description="Helical" evidence="7">
    <location>
        <begin position="482"/>
        <end position="502"/>
    </location>
</feature>
<feature type="transmembrane region" description="Helical" evidence="7">
    <location>
        <begin position="20"/>
        <end position="37"/>
    </location>
</feature>
<feature type="domain" description="DUF4131" evidence="9">
    <location>
        <begin position="43"/>
        <end position="197"/>
    </location>
</feature>
<dbReference type="PANTHER" id="PTHR30619:SF1">
    <property type="entry name" value="RECOMBINATION PROTEIN 2"/>
    <property type="match status" value="1"/>
</dbReference>
<accession>A0ABV6CT47</accession>
<keyword evidence="5 7" id="KW-0472">Membrane</keyword>
<dbReference type="Pfam" id="PF13567">
    <property type="entry name" value="DUF4131"/>
    <property type="match status" value="1"/>
</dbReference>
<protein>
    <submittedName>
        <fullName evidence="10">ComEC/Rec2 family competence protein</fullName>
    </submittedName>
</protein>
<feature type="transmembrane region" description="Helical" evidence="7">
    <location>
        <begin position="539"/>
        <end position="557"/>
    </location>
</feature>
<dbReference type="PANTHER" id="PTHR30619">
    <property type="entry name" value="DNA INTERNALIZATION/COMPETENCE PROTEIN COMEC/REC2"/>
    <property type="match status" value="1"/>
</dbReference>